<evidence type="ECO:0000313" key="2">
    <source>
        <dbReference type="EMBL" id="SBQ74615.1"/>
    </source>
</evidence>
<feature type="non-terminal residue" evidence="2">
    <location>
        <position position="1"/>
    </location>
</feature>
<feature type="transmembrane region" description="Helical" evidence="1">
    <location>
        <begin position="27"/>
        <end position="46"/>
    </location>
</feature>
<organism evidence="2">
    <name type="scientific">Nothobranchius korthausae</name>
    <dbReference type="NCBI Taxonomy" id="1143690"/>
    <lineage>
        <taxon>Eukaryota</taxon>
        <taxon>Metazoa</taxon>
        <taxon>Chordata</taxon>
        <taxon>Craniata</taxon>
        <taxon>Vertebrata</taxon>
        <taxon>Euteleostomi</taxon>
        <taxon>Actinopterygii</taxon>
        <taxon>Neopterygii</taxon>
        <taxon>Teleostei</taxon>
        <taxon>Neoteleostei</taxon>
        <taxon>Acanthomorphata</taxon>
        <taxon>Ovalentaria</taxon>
        <taxon>Atherinomorphae</taxon>
        <taxon>Cyprinodontiformes</taxon>
        <taxon>Nothobranchiidae</taxon>
        <taxon>Nothobranchius</taxon>
    </lineage>
</organism>
<proteinExistence type="predicted"/>
<keyword evidence="1" id="KW-1133">Transmembrane helix</keyword>
<reference evidence="2" key="1">
    <citation type="submission" date="2016-05" db="EMBL/GenBank/DDBJ databases">
        <authorList>
            <person name="Lavstsen T."/>
            <person name="Jespersen J.S."/>
        </authorList>
    </citation>
    <scope>NUCLEOTIDE SEQUENCE</scope>
    <source>
        <tissue evidence="2">Brain</tissue>
    </source>
</reference>
<protein>
    <submittedName>
        <fullName evidence="2">Uncharacterized protein</fullName>
    </submittedName>
</protein>
<sequence>KQVLSKVVAENTFHSWKYCYIYKNIRLVKLIFYCTSPFLFMMLLTVSNTSSFRLEIIASVKNKFGLD</sequence>
<keyword evidence="1" id="KW-0472">Membrane</keyword>
<dbReference type="AlphaFoldDB" id="A0A1A8GVU8"/>
<keyword evidence="1" id="KW-0812">Transmembrane</keyword>
<feature type="non-terminal residue" evidence="2">
    <location>
        <position position="67"/>
    </location>
</feature>
<accession>A0A1A8GVU8</accession>
<dbReference type="EMBL" id="HAEC01006477">
    <property type="protein sequence ID" value="SBQ74615.1"/>
    <property type="molecule type" value="Transcribed_RNA"/>
</dbReference>
<name>A0A1A8GVU8_9TELE</name>
<gene>
    <name evidence="2" type="primary">Nfu_g_1_024804</name>
</gene>
<evidence type="ECO:0000256" key="1">
    <source>
        <dbReference type="SAM" id="Phobius"/>
    </source>
</evidence>
<reference evidence="2" key="2">
    <citation type="submission" date="2016-06" db="EMBL/GenBank/DDBJ databases">
        <title>The genome of a short-lived fish provides insights into sex chromosome evolution and the genetic control of aging.</title>
        <authorList>
            <person name="Reichwald K."/>
            <person name="Felder M."/>
            <person name="Petzold A."/>
            <person name="Koch P."/>
            <person name="Groth M."/>
            <person name="Platzer M."/>
        </authorList>
    </citation>
    <scope>NUCLEOTIDE SEQUENCE</scope>
    <source>
        <tissue evidence="2">Brain</tissue>
    </source>
</reference>
<dbReference type="EMBL" id="HAEB01012103">
    <property type="protein sequence ID" value="SBQ58630.1"/>
    <property type="molecule type" value="Transcribed_RNA"/>
</dbReference>